<dbReference type="EMBL" id="CANHGI010000004">
    <property type="protein sequence ID" value="CAI5448147.1"/>
    <property type="molecule type" value="Genomic_DNA"/>
</dbReference>
<comment type="caution">
    <text evidence="2">The sequence shown here is derived from an EMBL/GenBank/DDBJ whole genome shotgun (WGS) entry which is preliminary data.</text>
</comment>
<dbReference type="OrthoDB" id="5811368at2759"/>
<keyword evidence="1" id="KW-1133">Transmembrane helix</keyword>
<feature type="transmembrane region" description="Helical" evidence="1">
    <location>
        <begin position="117"/>
        <end position="139"/>
    </location>
</feature>
<keyword evidence="1" id="KW-0812">Transmembrane</keyword>
<accession>A0A9P1IQ82</accession>
<gene>
    <name evidence="2" type="ORF">CAMP_LOCUS10784</name>
</gene>
<feature type="transmembrane region" description="Helical" evidence="1">
    <location>
        <begin position="181"/>
        <end position="207"/>
    </location>
</feature>
<sequence>MRKIKSSSGNKLQIPRIEVRRSSSLHTSLNLQPIDDSKLSEVSALSPSNSYLSVFSTQTSTYDFSSNMTRYRCCFGTCRIRVGACIIGVACIIISILLLCSLLSISTEMTPESQSLLSPPIILSIVQFATSMVMIVAVLTSFHLLLIPFLVTCVMNLLGLFVLCSWAVVHRGKLSARIVTLILAGSTGSCLLYLWFIAIIGMTFVLIRDRKLMGYDDEYDVENRTFDRASSSVV</sequence>
<evidence type="ECO:0000313" key="3">
    <source>
        <dbReference type="Proteomes" id="UP001152747"/>
    </source>
</evidence>
<keyword evidence="3" id="KW-1185">Reference proteome</keyword>
<proteinExistence type="predicted"/>
<keyword evidence="1" id="KW-0472">Membrane</keyword>
<name>A0A9P1IQ82_9PELO</name>
<feature type="transmembrane region" description="Helical" evidence="1">
    <location>
        <begin position="146"/>
        <end position="169"/>
    </location>
</feature>
<feature type="transmembrane region" description="Helical" evidence="1">
    <location>
        <begin position="80"/>
        <end position="105"/>
    </location>
</feature>
<evidence type="ECO:0000313" key="2">
    <source>
        <dbReference type="EMBL" id="CAI5448147.1"/>
    </source>
</evidence>
<evidence type="ECO:0000256" key="1">
    <source>
        <dbReference type="SAM" id="Phobius"/>
    </source>
</evidence>
<organism evidence="2 3">
    <name type="scientific">Caenorhabditis angaria</name>
    <dbReference type="NCBI Taxonomy" id="860376"/>
    <lineage>
        <taxon>Eukaryota</taxon>
        <taxon>Metazoa</taxon>
        <taxon>Ecdysozoa</taxon>
        <taxon>Nematoda</taxon>
        <taxon>Chromadorea</taxon>
        <taxon>Rhabditida</taxon>
        <taxon>Rhabditina</taxon>
        <taxon>Rhabditomorpha</taxon>
        <taxon>Rhabditoidea</taxon>
        <taxon>Rhabditidae</taxon>
        <taxon>Peloderinae</taxon>
        <taxon>Caenorhabditis</taxon>
    </lineage>
</organism>
<reference evidence="2" key="1">
    <citation type="submission" date="2022-11" db="EMBL/GenBank/DDBJ databases">
        <authorList>
            <person name="Kikuchi T."/>
        </authorList>
    </citation>
    <scope>NUCLEOTIDE SEQUENCE</scope>
    <source>
        <strain evidence="2">PS1010</strain>
    </source>
</reference>
<protein>
    <submittedName>
        <fullName evidence="2">Uncharacterized protein</fullName>
    </submittedName>
</protein>
<dbReference type="AlphaFoldDB" id="A0A9P1IQ82"/>
<dbReference type="Proteomes" id="UP001152747">
    <property type="component" value="Unassembled WGS sequence"/>
</dbReference>